<sequence length="113" mass="11682">MGGRGAKQGVGRGVLGYGRAPPGSPTALPSPQVGRGKAVPLHPSLPSSAAAQGDALGRGHGGRITPLGAWWVPTTFSQYRCPESRRSSGYKSRKLLLKMCFLLFSSSHPGGGK</sequence>
<dbReference type="Proteomes" id="UP000694400">
    <property type="component" value="Chromosome 15"/>
</dbReference>
<evidence type="ECO:0000313" key="3">
    <source>
        <dbReference type="Proteomes" id="UP000694400"/>
    </source>
</evidence>
<name>A0A8B9TBV4_ANAPL</name>
<organism evidence="2 3">
    <name type="scientific">Anas platyrhynchos</name>
    <name type="common">Mallard</name>
    <name type="synonym">Anas boschas</name>
    <dbReference type="NCBI Taxonomy" id="8839"/>
    <lineage>
        <taxon>Eukaryota</taxon>
        <taxon>Metazoa</taxon>
        <taxon>Chordata</taxon>
        <taxon>Craniata</taxon>
        <taxon>Vertebrata</taxon>
        <taxon>Euteleostomi</taxon>
        <taxon>Archelosauria</taxon>
        <taxon>Archosauria</taxon>
        <taxon>Dinosauria</taxon>
        <taxon>Saurischia</taxon>
        <taxon>Theropoda</taxon>
        <taxon>Coelurosauria</taxon>
        <taxon>Aves</taxon>
        <taxon>Neognathae</taxon>
        <taxon>Galloanserae</taxon>
        <taxon>Anseriformes</taxon>
        <taxon>Anatidae</taxon>
        <taxon>Anatinae</taxon>
        <taxon>Anas</taxon>
    </lineage>
</organism>
<evidence type="ECO:0000313" key="2">
    <source>
        <dbReference type="Ensembl" id="ENSAPLP00020019141.1"/>
    </source>
</evidence>
<dbReference type="Ensembl" id="ENSAPLT00020020689.1">
    <property type="protein sequence ID" value="ENSAPLP00020019141.1"/>
    <property type="gene ID" value="ENSAPLG00020013598.1"/>
</dbReference>
<feature type="region of interest" description="Disordered" evidence="1">
    <location>
        <begin position="1"/>
        <end position="60"/>
    </location>
</feature>
<reference evidence="2" key="1">
    <citation type="submission" date="2019-08" db="EMBL/GenBank/DDBJ databases">
        <title>Three high-quality genomes provides insights into domestication of ducks.</title>
        <authorList>
            <person name="Hou Z.C."/>
            <person name="Zhu F."/>
            <person name="Yin Z.T."/>
            <person name="Zhang F."/>
        </authorList>
    </citation>
    <scope>NUCLEOTIDE SEQUENCE [LARGE SCALE GENOMIC DNA]</scope>
</reference>
<protein>
    <submittedName>
        <fullName evidence="2">Uncharacterized protein</fullName>
    </submittedName>
</protein>
<dbReference type="AlphaFoldDB" id="A0A8B9TBV4"/>
<evidence type="ECO:0000256" key="1">
    <source>
        <dbReference type="SAM" id="MobiDB-lite"/>
    </source>
</evidence>
<reference evidence="2" key="2">
    <citation type="submission" date="2025-08" db="UniProtKB">
        <authorList>
            <consortium name="Ensembl"/>
        </authorList>
    </citation>
    <scope>IDENTIFICATION</scope>
</reference>
<accession>A0A8B9TBV4</accession>
<feature type="compositionally biased region" description="Gly residues" evidence="1">
    <location>
        <begin position="1"/>
        <end position="16"/>
    </location>
</feature>
<proteinExistence type="predicted"/>
<reference evidence="2" key="3">
    <citation type="submission" date="2025-09" db="UniProtKB">
        <authorList>
            <consortium name="Ensembl"/>
        </authorList>
    </citation>
    <scope>IDENTIFICATION</scope>
</reference>